<gene>
    <name evidence="1" type="ORF">VPR01S_02_00340</name>
</gene>
<evidence type="ECO:0000313" key="1">
    <source>
        <dbReference type="EMBL" id="GAD65783.1"/>
    </source>
</evidence>
<dbReference type="AlphaFoldDB" id="U3BGG9"/>
<name>U3BGG9_VIBPR</name>
<comment type="caution">
    <text evidence="1">The sequence shown here is derived from an EMBL/GenBank/DDBJ whole genome shotgun (WGS) entry which is preliminary data.</text>
</comment>
<protein>
    <submittedName>
        <fullName evidence="1">Uncharacterized protein</fullName>
    </submittedName>
</protein>
<dbReference type="EMBL" id="BATJ01000002">
    <property type="protein sequence ID" value="GAD65783.1"/>
    <property type="molecule type" value="Genomic_DNA"/>
</dbReference>
<reference evidence="1 2" key="1">
    <citation type="submission" date="2013-09" db="EMBL/GenBank/DDBJ databases">
        <title>Whole genome shotgun sequence of Vibrio proteolyticus NBRC 13287.</title>
        <authorList>
            <person name="Isaki S."/>
            <person name="Hosoyama A."/>
            <person name="Numata M."/>
            <person name="Hashimoto M."/>
            <person name="Hosoyama Y."/>
            <person name="Tsuchikane K."/>
            <person name="Noguchi M."/>
            <person name="Hirakata S."/>
            <person name="Ichikawa N."/>
            <person name="Ohji S."/>
            <person name="Yamazoe A."/>
            <person name="Fujita N."/>
        </authorList>
    </citation>
    <scope>NUCLEOTIDE SEQUENCE [LARGE SCALE GENOMIC DNA]</scope>
    <source>
        <strain evidence="1 2">NBRC 13287</strain>
    </source>
</reference>
<keyword evidence="2" id="KW-1185">Reference proteome</keyword>
<proteinExistence type="predicted"/>
<accession>U3BGG9</accession>
<dbReference type="eggNOG" id="ENOG5032KPI">
    <property type="taxonomic scope" value="Bacteria"/>
</dbReference>
<dbReference type="Proteomes" id="UP000016570">
    <property type="component" value="Unassembled WGS sequence"/>
</dbReference>
<sequence>MHTKNTSLKEALLFKFSVSEGFMKYLATALLVALFAVPASVSASNSAGKVFGAGIDCTFNDGSVKQLPRALCKAYGGSHK</sequence>
<dbReference type="STRING" id="1219065.VPR01S_02_00340"/>
<organism evidence="1 2">
    <name type="scientific">Vibrio proteolyticus NBRC 13287</name>
    <dbReference type="NCBI Taxonomy" id="1219065"/>
    <lineage>
        <taxon>Bacteria</taxon>
        <taxon>Pseudomonadati</taxon>
        <taxon>Pseudomonadota</taxon>
        <taxon>Gammaproteobacteria</taxon>
        <taxon>Vibrionales</taxon>
        <taxon>Vibrionaceae</taxon>
        <taxon>Vibrio</taxon>
    </lineage>
</organism>
<evidence type="ECO:0000313" key="2">
    <source>
        <dbReference type="Proteomes" id="UP000016570"/>
    </source>
</evidence>